<name>A0A6B8KJP5_9HYPH</name>
<gene>
    <name evidence="4" type="ORF">H2LOC_002500</name>
</gene>
<reference evidence="4 5" key="1">
    <citation type="submission" date="2019-11" db="EMBL/GenBank/DDBJ databases">
        <title>The genome sequence of Methylocystis heyeri.</title>
        <authorList>
            <person name="Oshkin I.Y."/>
            <person name="Miroshnikov K."/>
            <person name="Dedysh S.N."/>
        </authorList>
    </citation>
    <scope>NUCLEOTIDE SEQUENCE [LARGE SCALE GENOMIC DNA]</scope>
    <source>
        <strain evidence="4 5">H2</strain>
    </source>
</reference>
<dbReference type="InterPro" id="IPR029062">
    <property type="entry name" value="Class_I_gatase-like"/>
</dbReference>
<dbReference type="GO" id="GO:0003700">
    <property type="term" value="F:DNA-binding transcription factor activity"/>
    <property type="evidence" value="ECO:0007669"/>
    <property type="project" value="InterPro"/>
</dbReference>
<dbReference type="PANTHER" id="PTHR43130:SF3">
    <property type="entry name" value="HTH-TYPE TRANSCRIPTIONAL REGULATOR RV1931C"/>
    <property type="match status" value="1"/>
</dbReference>
<dbReference type="Proteomes" id="UP000309061">
    <property type="component" value="Chromosome"/>
</dbReference>
<dbReference type="Pfam" id="PF12833">
    <property type="entry name" value="HTH_18"/>
    <property type="match status" value="1"/>
</dbReference>
<dbReference type="InterPro" id="IPR009057">
    <property type="entry name" value="Homeodomain-like_sf"/>
</dbReference>
<dbReference type="SUPFAM" id="SSF52317">
    <property type="entry name" value="Class I glutamine amidotransferase-like"/>
    <property type="match status" value="1"/>
</dbReference>
<evidence type="ECO:0000259" key="3">
    <source>
        <dbReference type="PROSITE" id="PS01124"/>
    </source>
</evidence>
<dbReference type="EMBL" id="CP046052">
    <property type="protein sequence ID" value="QGM47922.1"/>
    <property type="molecule type" value="Genomic_DNA"/>
</dbReference>
<dbReference type="PROSITE" id="PS01124">
    <property type="entry name" value="HTH_ARAC_FAMILY_2"/>
    <property type="match status" value="1"/>
</dbReference>
<evidence type="ECO:0000256" key="1">
    <source>
        <dbReference type="ARBA" id="ARBA00023015"/>
    </source>
</evidence>
<dbReference type="PANTHER" id="PTHR43130">
    <property type="entry name" value="ARAC-FAMILY TRANSCRIPTIONAL REGULATOR"/>
    <property type="match status" value="1"/>
</dbReference>
<accession>A0A6B8KJP5</accession>
<proteinExistence type="predicted"/>
<dbReference type="SMART" id="SM00342">
    <property type="entry name" value="HTH_ARAC"/>
    <property type="match status" value="1"/>
</dbReference>
<dbReference type="CDD" id="cd03137">
    <property type="entry name" value="GATase1_AraC_1"/>
    <property type="match status" value="1"/>
</dbReference>
<dbReference type="InterPro" id="IPR052158">
    <property type="entry name" value="INH-QAR"/>
</dbReference>
<protein>
    <submittedName>
        <fullName evidence="4">Helix-turn-helix domain-containing protein</fullName>
    </submittedName>
</protein>
<dbReference type="Gene3D" id="3.40.50.880">
    <property type="match status" value="1"/>
</dbReference>
<dbReference type="Gene3D" id="1.10.10.60">
    <property type="entry name" value="Homeodomain-like"/>
    <property type="match status" value="1"/>
</dbReference>
<evidence type="ECO:0000256" key="2">
    <source>
        <dbReference type="ARBA" id="ARBA00023163"/>
    </source>
</evidence>
<keyword evidence="2" id="KW-0804">Transcription</keyword>
<dbReference type="SUPFAM" id="SSF46689">
    <property type="entry name" value="Homeodomain-like"/>
    <property type="match status" value="2"/>
</dbReference>
<dbReference type="OrthoDB" id="9793400at2"/>
<organism evidence="4 5">
    <name type="scientific">Methylocystis heyeri</name>
    <dbReference type="NCBI Taxonomy" id="391905"/>
    <lineage>
        <taxon>Bacteria</taxon>
        <taxon>Pseudomonadati</taxon>
        <taxon>Pseudomonadota</taxon>
        <taxon>Alphaproteobacteria</taxon>
        <taxon>Hyphomicrobiales</taxon>
        <taxon>Methylocystaceae</taxon>
        <taxon>Methylocystis</taxon>
    </lineage>
</organism>
<dbReference type="GO" id="GO:0043565">
    <property type="term" value="F:sequence-specific DNA binding"/>
    <property type="evidence" value="ECO:0007669"/>
    <property type="project" value="InterPro"/>
</dbReference>
<feature type="domain" description="HTH araC/xylS-type" evidence="3">
    <location>
        <begin position="220"/>
        <end position="318"/>
    </location>
</feature>
<dbReference type="Pfam" id="PF01965">
    <property type="entry name" value="DJ-1_PfpI"/>
    <property type="match status" value="1"/>
</dbReference>
<sequence length="325" mass="36032">MGFLIFADYQILDLCGPFEAFYFAGQWLERLGKTTEPAYCPLIISGGSEPVRSMSGLAILPSQSFNDISDGIDTLIVAGGTGMEEASRDRELVDWVRSIAPRARRVASICSGAFILASAGLLHRRRATTHWMYSDLLAATYPSIEVDATKVFIRDGNIYTSGGITAGIDLALALVEEDMGTDVMLAVARTMVVFPRRPGGQSQFKTYNYSTDGIGRAEFRQLHIWIMAHPEADLSVPALAERMGMSPRNFSRVFREEMGQTPAQFAEKARADAARCKLEQTLLPVETIALECGFGDPERMRRSFQRLYEISPADYRARFRSTAIQ</sequence>
<dbReference type="AlphaFoldDB" id="A0A6B8KJP5"/>
<dbReference type="KEGG" id="mhey:H2LOC_002500"/>
<keyword evidence="5" id="KW-1185">Reference proteome</keyword>
<evidence type="ECO:0000313" key="4">
    <source>
        <dbReference type="EMBL" id="QGM47922.1"/>
    </source>
</evidence>
<dbReference type="InterPro" id="IPR018060">
    <property type="entry name" value="HTH_AraC"/>
</dbReference>
<keyword evidence="1" id="KW-0805">Transcription regulation</keyword>
<dbReference type="InterPro" id="IPR002818">
    <property type="entry name" value="DJ-1/PfpI"/>
</dbReference>
<evidence type="ECO:0000313" key="5">
    <source>
        <dbReference type="Proteomes" id="UP000309061"/>
    </source>
</evidence>